<dbReference type="Proteomes" id="UP000321490">
    <property type="component" value="Unassembled WGS sequence"/>
</dbReference>
<dbReference type="Gene3D" id="3.40.50.720">
    <property type="entry name" value="NAD(P)-binding Rossmann-like Domain"/>
    <property type="match status" value="1"/>
</dbReference>
<evidence type="ECO:0000259" key="2">
    <source>
        <dbReference type="Pfam" id="PF13478"/>
    </source>
</evidence>
<dbReference type="EMBL" id="VLKF01000001">
    <property type="protein sequence ID" value="TWH73728.1"/>
    <property type="molecule type" value="Genomic_DNA"/>
</dbReference>
<dbReference type="OrthoDB" id="5242066at2"/>
<organism evidence="3 4">
    <name type="scientific">Modestobacter roseus</name>
    <dbReference type="NCBI Taxonomy" id="1181884"/>
    <lineage>
        <taxon>Bacteria</taxon>
        <taxon>Bacillati</taxon>
        <taxon>Actinomycetota</taxon>
        <taxon>Actinomycetes</taxon>
        <taxon>Geodermatophilales</taxon>
        <taxon>Geodermatophilaceae</taxon>
        <taxon>Modestobacter</taxon>
    </lineage>
</organism>
<dbReference type="AlphaFoldDB" id="A0A562IS08"/>
<dbReference type="PANTHER" id="PTHR30388">
    <property type="entry name" value="ALDEHYDE OXIDOREDUCTASE MOLYBDENUM COFACTOR ASSEMBLY PROTEIN"/>
    <property type="match status" value="1"/>
</dbReference>
<dbReference type="InterPro" id="IPR003777">
    <property type="entry name" value="XdhC_CoxI"/>
</dbReference>
<keyword evidence="4" id="KW-1185">Reference proteome</keyword>
<protein>
    <submittedName>
        <fullName evidence="3">Xanthine dehydrogenase accessory factor</fullName>
    </submittedName>
</protein>
<gene>
    <name evidence="3" type="ORF">JD78_02252</name>
</gene>
<proteinExistence type="predicted"/>
<evidence type="ECO:0000313" key="4">
    <source>
        <dbReference type="Proteomes" id="UP000321490"/>
    </source>
</evidence>
<accession>A0A562IS08</accession>
<dbReference type="RefSeq" id="WP_153357713.1">
    <property type="nucleotide sequence ID" value="NZ_ML762481.1"/>
</dbReference>
<dbReference type="PANTHER" id="PTHR30388:SF4">
    <property type="entry name" value="MOLYBDENUM COFACTOR INSERTION CHAPERONE PAOD"/>
    <property type="match status" value="1"/>
</dbReference>
<comment type="caution">
    <text evidence="3">The sequence shown here is derived from an EMBL/GenBank/DDBJ whole genome shotgun (WGS) entry which is preliminary data.</text>
</comment>
<feature type="domain" description="XdhC Rossmann" evidence="2">
    <location>
        <begin position="117"/>
        <end position="228"/>
    </location>
</feature>
<dbReference type="Pfam" id="PF02625">
    <property type="entry name" value="XdhC_CoxI"/>
    <property type="match status" value="1"/>
</dbReference>
<evidence type="ECO:0000259" key="1">
    <source>
        <dbReference type="Pfam" id="PF02625"/>
    </source>
</evidence>
<dbReference type="Pfam" id="PF13478">
    <property type="entry name" value="XdhC_C"/>
    <property type="match status" value="1"/>
</dbReference>
<name>A0A562IS08_9ACTN</name>
<reference evidence="3 4" key="1">
    <citation type="submission" date="2019-07" db="EMBL/GenBank/DDBJ databases">
        <title>R&amp;d 2014.</title>
        <authorList>
            <person name="Klenk H.-P."/>
        </authorList>
    </citation>
    <scope>NUCLEOTIDE SEQUENCE [LARGE SCALE GENOMIC DNA]</scope>
    <source>
        <strain evidence="3 4">DSM 45764</strain>
    </source>
</reference>
<sequence>MTTTLTMRSEELTASRVPFVRATVVRAQHPTSSHAGDTALVRADGSIEGFVGGTCAESSVREYGLRALQAGEPLLLRIVPGEVPGSAEPGAVTVANPCLSGGAVEIFLEPRLPAPRMTVVGDTPIGRALAALGGPLGLHVELSDAGPRPDDAALVVASHGRGEEAALTAALRAGVPYVALVASRTRGAAVIGSLDVPDELRARVHSPAGLDLGGGTAAEIALSILAELVGERRAAARASARPGPASAVDPVCGMTVAAVDTSVHLDTPDGVRWFCCAGCRDSYAADPARYAPV</sequence>
<dbReference type="InterPro" id="IPR052698">
    <property type="entry name" value="MoCofactor_Util/Proc"/>
</dbReference>
<evidence type="ECO:0000313" key="3">
    <source>
        <dbReference type="EMBL" id="TWH73728.1"/>
    </source>
</evidence>
<feature type="domain" description="XdhC- CoxI" evidence="1">
    <location>
        <begin position="14"/>
        <end position="77"/>
    </location>
</feature>
<dbReference type="InterPro" id="IPR027051">
    <property type="entry name" value="XdhC_Rossmann_dom"/>
</dbReference>